<protein>
    <submittedName>
        <fullName evidence="2">Uncharacterized protein</fullName>
    </submittedName>
</protein>
<evidence type="ECO:0000313" key="2">
    <source>
        <dbReference type="EMBL" id="SUA90831.1"/>
    </source>
</evidence>
<sequence>MKTLVFCTSYIRDADAWRQRYHRWLDYYRNGPIKADRLLMIDDGSPWLPSEDLIPTISADSDLAAHDSTHAIVRFDTNLGRQSMSLYPGWWRSFLHSITIARAIDADKIVHLESDAYILSKSLADFINGADAGWHVMWAQRYAMPETAIQVICRDQFDALETFRDEHPDLDFADIAERLLPFTSVNREFKGDRYSEFKRNRGIFRSRRFNVIPIFQWDFFWEPIPDDADFATQVVQRQKVAYRGA</sequence>
<reference evidence="2 4" key="3">
    <citation type="submission" date="2018-06" db="EMBL/GenBank/DDBJ databases">
        <authorList>
            <consortium name="Pathogen Informatics"/>
            <person name="Doyle S."/>
        </authorList>
    </citation>
    <scope>NUCLEOTIDE SEQUENCE [LARGE SCALE GENOMIC DNA]</scope>
    <source>
        <strain evidence="2 4">NCTC13159</strain>
    </source>
</reference>
<dbReference type="EMBL" id="UGSJ01000001">
    <property type="protein sequence ID" value="SUA90831.1"/>
    <property type="molecule type" value="Genomic_DNA"/>
</dbReference>
<name>A0AAJ5D0K1_PANPU</name>
<gene>
    <name evidence="2" type="ORF">NCTC13159_02318</name>
    <name evidence="1" type="ORF">RO07_09680</name>
</gene>
<dbReference type="Proteomes" id="UP000254589">
    <property type="component" value="Unassembled WGS sequence"/>
</dbReference>
<evidence type="ECO:0000313" key="1">
    <source>
        <dbReference type="EMBL" id="AJC20674.1"/>
    </source>
</evidence>
<organism evidence="2 4">
    <name type="scientific">Pandoraea pulmonicola</name>
    <dbReference type="NCBI Taxonomy" id="93221"/>
    <lineage>
        <taxon>Bacteria</taxon>
        <taxon>Pseudomonadati</taxon>
        <taxon>Pseudomonadota</taxon>
        <taxon>Betaproteobacteria</taxon>
        <taxon>Burkholderiales</taxon>
        <taxon>Burkholderiaceae</taxon>
        <taxon>Pandoraea</taxon>
    </lineage>
</organism>
<dbReference type="EMBL" id="CP010310">
    <property type="protein sequence ID" value="AJC20674.1"/>
    <property type="molecule type" value="Genomic_DNA"/>
</dbReference>
<dbReference type="RefSeq" id="WP_039407351.1">
    <property type="nucleotide sequence ID" value="NZ_CP010310.2"/>
</dbReference>
<evidence type="ECO:0000313" key="3">
    <source>
        <dbReference type="Proteomes" id="UP000035086"/>
    </source>
</evidence>
<evidence type="ECO:0000313" key="4">
    <source>
        <dbReference type="Proteomes" id="UP000254589"/>
    </source>
</evidence>
<reference evidence="1" key="2">
    <citation type="submission" date="2016-11" db="EMBL/GenBank/DDBJ databases">
        <title>Complete Genome Sequencing of Pandoraea pulmonicola DSM 16583.</title>
        <authorList>
            <person name="Chan K.-G."/>
        </authorList>
    </citation>
    <scope>NUCLEOTIDE SEQUENCE</scope>
    <source>
        <strain evidence="1">DSM 16583</strain>
    </source>
</reference>
<proteinExistence type="predicted"/>
<dbReference type="KEGG" id="ppul:RO07_09680"/>
<accession>A0AAJ5D0K1</accession>
<reference evidence="3" key="1">
    <citation type="submission" date="2014-12" db="EMBL/GenBank/DDBJ databases">
        <title>Complete Genome Sequencing of Pandoraea pulmonicola DSM 16583.</title>
        <authorList>
            <person name="Chan K.-G."/>
        </authorList>
    </citation>
    <scope>NUCLEOTIDE SEQUENCE [LARGE SCALE GENOMIC DNA]</scope>
    <source>
        <strain evidence="3">DSM 16583</strain>
    </source>
</reference>
<keyword evidence="3" id="KW-1185">Reference proteome</keyword>
<dbReference type="Proteomes" id="UP000035086">
    <property type="component" value="Chromosome"/>
</dbReference>
<dbReference type="AlphaFoldDB" id="A0AAJ5D0K1"/>